<evidence type="ECO:0000313" key="2">
    <source>
        <dbReference type="Proteomes" id="UP000000872"/>
    </source>
</evidence>
<gene>
    <name evidence="1" type="primary">AMV103</name>
</gene>
<dbReference type="Proteomes" id="UP000000872">
    <property type="component" value="Segment"/>
</dbReference>
<dbReference type="GeneID" id="1494693"/>
<name>Q9EMU6_AMEPV</name>
<dbReference type="RefSeq" id="NP_064885.1">
    <property type="nucleotide sequence ID" value="NC_002520.1"/>
</dbReference>
<organism evidence="1 2">
    <name type="scientific">Amsacta moorei entomopoxvirus</name>
    <name type="common">AmEPV</name>
    <dbReference type="NCBI Taxonomy" id="28321"/>
    <lineage>
        <taxon>Viruses</taxon>
        <taxon>Varidnaviria</taxon>
        <taxon>Bamfordvirae</taxon>
        <taxon>Nucleocytoviricota</taxon>
        <taxon>Pokkesviricetes</taxon>
        <taxon>Chitovirales</taxon>
        <taxon>Poxviridae</taxon>
        <taxon>Entomopoxvirinae</taxon>
        <taxon>Betaentomopoxvirus</taxon>
    </lineage>
</organism>
<accession>Q9EMU6</accession>
<dbReference type="EMBL" id="AF250284">
    <property type="protein sequence ID" value="AAG02809.1"/>
    <property type="molecule type" value="Genomic_DNA"/>
</dbReference>
<proteinExistence type="predicted"/>
<evidence type="ECO:0000313" key="1">
    <source>
        <dbReference type="EMBL" id="AAG02809.1"/>
    </source>
</evidence>
<dbReference type="KEGG" id="vg:1494693"/>
<sequence length="68" mass="7962">MYLNGINKSYNISILKYLYPCSNNLCKFTVEYLFIKCNIFLDNLLSPKHKKSSIVNNFIILIKSILLQ</sequence>
<organismHost>
    <name type="scientific">Amsacta</name>
    <dbReference type="NCBI Taxonomy" id="340055"/>
</organismHost>
<keyword evidence="2" id="KW-1185">Reference proteome</keyword>
<protein>
    <submittedName>
        <fullName evidence="1">AMV103</fullName>
    </submittedName>
</protein>
<reference evidence="1 2" key="1">
    <citation type="journal article" date="2000" name="Virology">
        <title>Complete genomic sequence of the Amsacta moorei entomopoxvirus: analysis and comparison with other poxviruses.</title>
        <authorList>
            <person name="Bawden A.L."/>
            <person name="Glassberg K.J."/>
            <person name="Diggans J."/>
            <person name="Shaw R."/>
            <person name="Farmerie W."/>
            <person name="Moyer R.W."/>
        </authorList>
    </citation>
    <scope>NUCLEOTIDE SEQUENCE [LARGE SCALE GENOMIC DNA]</scope>
</reference>